<proteinExistence type="inferred from homology"/>
<dbReference type="PRINTS" id="PR00452">
    <property type="entry name" value="SH3DOMAIN"/>
</dbReference>
<dbReference type="CDD" id="cd16978">
    <property type="entry name" value="VHS_HSE1"/>
    <property type="match status" value="1"/>
</dbReference>
<dbReference type="RefSeq" id="XP_037144386.1">
    <property type="nucleotide sequence ID" value="XM_037288491.1"/>
</dbReference>
<dbReference type="Proteomes" id="UP000509704">
    <property type="component" value="Chromosome 4"/>
</dbReference>
<dbReference type="CDD" id="cd11805">
    <property type="entry name" value="SH3_GRB2_like_C"/>
    <property type="match status" value="1"/>
</dbReference>
<dbReference type="PANTHER" id="PTHR45929">
    <property type="entry name" value="JAK PATHWAY SIGNAL TRANSDUCTION ADAPTOR MOLECULE"/>
    <property type="match status" value="1"/>
</dbReference>
<evidence type="ECO:0000256" key="5">
    <source>
        <dbReference type="ARBA" id="ARBA00022443"/>
    </source>
</evidence>
<evidence type="ECO:0000256" key="2">
    <source>
        <dbReference type="ARBA" id="ARBA00009666"/>
    </source>
</evidence>
<dbReference type="SUPFAM" id="SSF50044">
    <property type="entry name" value="SH3-domain"/>
    <property type="match status" value="1"/>
</dbReference>
<evidence type="ECO:0000313" key="11">
    <source>
        <dbReference type="EMBL" id="QLG72658.1"/>
    </source>
</evidence>
<feature type="domain" description="SH3" evidence="9">
    <location>
        <begin position="215"/>
        <end position="274"/>
    </location>
</feature>
<keyword evidence="5 7" id="KW-0728">SH3 domain</keyword>
<dbReference type="Pfam" id="PF00790">
    <property type="entry name" value="VHS"/>
    <property type="match status" value="1"/>
</dbReference>
<feature type="compositionally biased region" description="Low complexity" evidence="8">
    <location>
        <begin position="187"/>
        <end position="202"/>
    </location>
</feature>
<feature type="compositionally biased region" description="Polar residues" evidence="8">
    <location>
        <begin position="399"/>
        <end position="411"/>
    </location>
</feature>
<feature type="region of interest" description="Disordered" evidence="8">
    <location>
        <begin position="179"/>
        <end position="208"/>
    </location>
</feature>
<evidence type="ECO:0000313" key="12">
    <source>
        <dbReference type="Proteomes" id="UP000509704"/>
    </source>
</evidence>
<comment type="similarity">
    <text evidence="2">Belongs to the STAM family.</text>
</comment>
<dbReference type="KEGG" id="zmk:HG535_0D03660"/>
<dbReference type="Gene3D" id="1.20.5.1940">
    <property type="match status" value="1"/>
</dbReference>
<dbReference type="Gene3D" id="2.30.30.40">
    <property type="entry name" value="SH3 Domains"/>
    <property type="match status" value="1"/>
</dbReference>
<dbReference type="PRINTS" id="PR00499">
    <property type="entry name" value="P67PHOX"/>
</dbReference>
<evidence type="ECO:0000259" key="9">
    <source>
        <dbReference type="PROSITE" id="PS50002"/>
    </source>
</evidence>
<accession>A0A7H9B1X5</accession>
<evidence type="ECO:0000256" key="8">
    <source>
        <dbReference type="SAM" id="MobiDB-lite"/>
    </source>
</evidence>
<keyword evidence="12" id="KW-1185">Reference proteome</keyword>
<sequence length="458" mass="52128">MSIRQAILKATDAKLRADNWQYILEVCDRVSEDPEDGGEEAVEVIEQRLGQKDANVVLRTLSLIISLAENCGSRLKQAIDSKKFTKLLLSLIENRSVHNEVKKEIVKTVQQLSQSFNDDPSLRYMSDLLRQITKSYPMLLNDQQPSVPSKKEMTLDSKQKEEKELEEALKLSLVEFENQKNTQHSPAAQQQQQDEPRQQNAARQQGQVEGLAAPALVKKVRAMYDLSGTEPDELSFSKGDVIIVLEQVYRDWWRGTLRGKVGIFPLNYVMPIEEQSPQELRMEIEKENKIMGQKANVDQLYFTLKSAKSGNNENLGDPTQNPAINDLYGSVTPLRPEVAKMIGKYARKREDLVSLRQVLANAEVTYNQLLDRATNAYTSPIPMAQSQPFDARVQEHHSYQTQPSENGNNTLQQMQQTRQQDLYPMPQAQLPQPPQYGANYAQTHTLFQAPSYTSRTEY</sequence>
<dbReference type="InterPro" id="IPR001452">
    <property type="entry name" value="SH3_domain"/>
</dbReference>
<dbReference type="GO" id="GO:0010008">
    <property type="term" value="C:endosome membrane"/>
    <property type="evidence" value="ECO:0007669"/>
    <property type="project" value="UniProtKB-SubCell"/>
</dbReference>
<evidence type="ECO:0000256" key="6">
    <source>
        <dbReference type="ARBA" id="ARBA00022753"/>
    </source>
</evidence>
<comment type="subcellular location">
    <subcellularLocation>
        <location evidence="1">Endosome membrane</location>
        <topology evidence="1">Peripheral membrane protein</topology>
        <orientation evidence="1">Cytoplasmic side</orientation>
    </subcellularLocation>
</comment>
<name>A0A7H9B1X5_ZYGMR</name>
<dbReference type="PROSITE" id="PS50179">
    <property type="entry name" value="VHS"/>
    <property type="match status" value="1"/>
</dbReference>
<dbReference type="GO" id="GO:0035091">
    <property type="term" value="F:phosphatidylinositol binding"/>
    <property type="evidence" value="ECO:0007669"/>
    <property type="project" value="InterPro"/>
</dbReference>
<dbReference type="OrthoDB" id="10255964at2759"/>
<feature type="region of interest" description="Disordered" evidence="8">
    <location>
        <begin position="139"/>
        <end position="161"/>
    </location>
</feature>
<evidence type="ECO:0000256" key="1">
    <source>
        <dbReference type="ARBA" id="ARBA00004125"/>
    </source>
</evidence>
<dbReference type="InterPro" id="IPR050670">
    <property type="entry name" value="STAM"/>
</dbReference>
<keyword evidence="6" id="KW-0967">Endosome</keyword>
<dbReference type="PROSITE" id="PS50002">
    <property type="entry name" value="SH3"/>
    <property type="match status" value="1"/>
</dbReference>
<dbReference type="SUPFAM" id="SSF48464">
    <property type="entry name" value="ENTH/VHS domain"/>
    <property type="match status" value="1"/>
</dbReference>
<dbReference type="Gene3D" id="1.25.40.90">
    <property type="match status" value="1"/>
</dbReference>
<dbReference type="InterPro" id="IPR002014">
    <property type="entry name" value="VHS_dom"/>
</dbReference>
<dbReference type="EMBL" id="CP058607">
    <property type="protein sequence ID" value="QLG72658.1"/>
    <property type="molecule type" value="Genomic_DNA"/>
</dbReference>
<dbReference type="AlphaFoldDB" id="A0A7H9B1X5"/>
<dbReference type="SMART" id="SM00288">
    <property type="entry name" value="VHS"/>
    <property type="match status" value="1"/>
</dbReference>
<evidence type="ECO:0000256" key="7">
    <source>
        <dbReference type="PROSITE-ProRule" id="PRU00192"/>
    </source>
</evidence>
<dbReference type="SMART" id="SM00326">
    <property type="entry name" value="SH3"/>
    <property type="match status" value="1"/>
</dbReference>
<feature type="domain" description="VHS" evidence="10">
    <location>
        <begin position="10"/>
        <end position="134"/>
    </location>
</feature>
<reference evidence="11 12" key="1">
    <citation type="submission" date="2020-07" db="EMBL/GenBank/DDBJ databases">
        <title>The yeast mating-type switching endonuclease HO is a domesticated member of an unorthodox homing genetic element family.</title>
        <authorList>
            <person name="Coughlan A.Y."/>
            <person name="Lombardi L."/>
            <person name="Braun-Galleani S."/>
            <person name="Martos A.R."/>
            <person name="Galeote V."/>
            <person name="Bigey F."/>
            <person name="Dequin S."/>
            <person name="Byrne K.P."/>
            <person name="Wolfe K.H."/>
        </authorList>
    </citation>
    <scope>NUCLEOTIDE SEQUENCE [LARGE SCALE GENOMIC DNA]</scope>
    <source>
        <strain evidence="11 12">NRRL Y-6702</strain>
    </source>
</reference>
<evidence type="ECO:0000256" key="4">
    <source>
        <dbReference type="ARBA" id="ARBA00018978"/>
    </source>
</evidence>
<evidence type="ECO:0000256" key="3">
    <source>
        <dbReference type="ARBA" id="ARBA00017923"/>
    </source>
</evidence>
<dbReference type="GO" id="GO:0043130">
    <property type="term" value="F:ubiquitin binding"/>
    <property type="evidence" value="ECO:0007669"/>
    <property type="project" value="InterPro"/>
</dbReference>
<feature type="compositionally biased region" description="Basic and acidic residues" evidence="8">
    <location>
        <begin position="149"/>
        <end position="161"/>
    </location>
</feature>
<feature type="region of interest" description="Disordered" evidence="8">
    <location>
        <begin position="391"/>
        <end position="417"/>
    </location>
</feature>
<dbReference type="Pfam" id="PF00018">
    <property type="entry name" value="SH3_1"/>
    <property type="match status" value="1"/>
</dbReference>
<dbReference type="GO" id="GO:0033565">
    <property type="term" value="C:ESCRT-0 complex"/>
    <property type="evidence" value="ECO:0007669"/>
    <property type="project" value="TreeGrafter"/>
</dbReference>
<dbReference type="InterPro" id="IPR008942">
    <property type="entry name" value="ENTH_VHS"/>
</dbReference>
<dbReference type="GO" id="GO:0043328">
    <property type="term" value="P:protein transport to vacuole involved in ubiquitin-dependent protein catabolic process via the multivesicular body sorting pathway"/>
    <property type="evidence" value="ECO:0007669"/>
    <property type="project" value="TreeGrafter"/>
</dbReference>
<dbReference type="FunFam" id="2.30.30.40:FF:000072">
    <property type="entry name" value="Unconventional Myosin IB"/>
    <property type="match status" value="1"/>
</dbReference>
<organism evidence="11 12">
    <name type="scientific">Zygotorulaspora mrakii</name>
    <name type="common">Zygosaccharomyces mrakii</name>
    <dbReference type="NCBI Taxonomy" id="42260"/>
    <lineage>
        <taxon>Eukaryota</taxon>
        <taxon>Fungi</taxon>
        <taxon>Dikarya</taxon>
        <taxon>Ascomycota</taxon>
        <taxon>Saccharomycotina</taxon>
        <taxon>Saccharomycetes</taxon>
        <taxon>Saccharomycetales</taxon>
        <taxon>Saccharomycetaceae</taxon>
        <taxon>Zygotorulaspora</taxon>
    </lineage>
</organism>
<dbReference type="GeneID" id="59236382"/>
<dbReference type="PANTHER" id="PTHR45929:SF3">
    <property type="entry name" value="JAK PATHWAY SIGNAL TRANSDUCTION ADAPTOR MOLECULE"/>
    <property type="match status" value="1"/>
</dbReference>
<gene>
    <name evidence="11" type="ORF">HG535_0D03660</name>
</gene>
<protein>
    <recommendedName>
        <fullName evidence="3">Class E vacuolar protein-sorting machinery protein HSE1</fullName>
    </recommendedName>
    <alternativeName>
        <fullName evidence="4">Class E vacuolar protein-sorting machinery protein hse1</fullName>
    </alternativeName>
</protein>
<evidence type="ECO:0000259" key="10">
    <source>
        <dbReference type="PROSITE" id="PS50179"/>
    </source>
</evidence>
<dbReference type="InterPro" id="IPR036028">
    <property type="entry name" value="SH3-like_dom_sf"/>
</dbReference>